<evidence type="ECO:0000256" key="1">
    <source>
        <dbReference type="SAM" id="Phobius"/>
    </source>
</evidence>
<proteinExistence type="predicted"/>
<dbReference type="Pfam" id="PF05137">
    <property type="entry name" value="PilN"/>
    <property type="match status" value="1"/>
</dbReference>
<evidence type="ECO:0008006" key="4">
    <source>
        <dbReference type="Google" id="ProtNLM"/>
    </source>
</evidence>
<dbReference type="EMBL" id="AQRA01000004">
    <property type="protein sequence ID" value="EZH73937.1"/>
    <property type="molecule type" value="Genomic_DNA"/>
</dbReference>
<evidence type="ECO:0000313" key="2">
    <source>
        <dbReference type="EMBL" id="EZH73937.1"/>
    </source>
</evidence>
<comment type="caution">
    <text evidence="2">The sequence shown here is derived from an EMBL/GenBank/DDBJ whole genome shotgun (WGS) entry which is preliminary data.</text>
</comment>
<dbReference type="Proteomes" id="UP000023541">
    <property type="component" value="Unassembled WGS sequence"/>
</dbReference>
<keyword evidence="1" id="KW-0812">Transmembrane</keyword>
<gene>
    <name evidence="2" type="ORF">ATO12_13725</name>
</gene>
<feature type="transmembrane region" description="Helical" evidence="1">
    <location>
        <begin position="231"/>
        <end position="254"/>
    </location>
</feature>
<organism evidence="2 3">
    <name type="scientific">Aquimarina atlantica</name>
    <dbReference type="NCBI Taxonomy" id="1317122"/>
    <lineage>
        <taxon>Bacteria</taxon>
        <taxon>Pseudomonadati</taxon>
        <taxon>Bacteroidota</taxon>
        <taxon>Flavobacteriia</taxon>
        <taxon>Flavobacteriales</taxon>
        <taxon>Flavobacteriaceae</taxon>
        <taxon>Aquimarina</taxon>
    </lineage>
</organism>
<sequence length="395" mass="45655">MLEQIKNNIVKPFQEKQYAIIGIVLGDTPIYNVLIVDKKSDALSVENSFSTEDFDVVKDKVNTSVPLLLNFYGKGIINKQVSAKGNYLKEVLFNASIDDFYIYELHQNQQNFISIVRKDVLEKFFALFLESKYLVVDYSIGPFIGTLFKGLSNTSSIISADYELSFEENYLIEAQKQDAITKEYILGEEKINNTQVPLFSTLLHYLYPSDDFSYDAEFLKENKKENVLKKAFNTVATVLGIFFLSALLISYLLLNYYNDKYVSYESQLYNLNDTYNQVKKLESEKENKTKILQESGILNQNFLSFYMYRIVNSIPDNVGLNSMKINPTQKKIKNFEKIIFETNTIIINGNSSSSMPINSWVKELKKEKWISKIEILDFSKSRNKKSEFTLKIVVQ</sequence>
<keyword evidence="1" id="KW-0472">Membrane</keyword>
<keyword evidence="3" id="KW-1185">Reference proteome</keyword>
<accession>A0A023BV80</accession>
<name>A0A023BV80_9FLAO</name>
<dbReference type="RefSeq" id="WP_034241468.1">
    <property type="nucleotide sequence ID" value="NZ_AQRA01000004.1"/>
</dbReference>
<dbReference type="InterPro" id="IPR007813">
    <property type="entry name" value="PilN"/>
</dbReference>
<keyword evidence="1" id="KW-1133">Transmembrane helix</keyword>
<protein>
    <recommendedName>
        <fullName evidence="4">Fimbrial assembly protein</fullName>
    </recommendedName>
</protein>
<evidence type="ECO:0000313" key="3">
    <source>
        <dbReference type="Proteomes" id="UP000023541"/>
    </source>
</evidence>
<dbReference type="AlphaFoldDB" id="A0A023BV80"/>
<reference evidence="2 3" key="1">
    <citation type="submission" date="2014-04" db="EMBL/GenBank/DDBJ databases">
        <title>Aquimarina sp. 22II-S11-z7 Genome Sequencing.</title>
        <authorList>
            <person name="Lai Q."/>
        </authorList>
    </citation>
    <scope>NUCLEOTIDE SEQUENCE [LARGE SCALE GENOMIC DNA]</scope>
    <source>
        <strain evidence="2 3">22II-S11-z7</strain>
    </source>
</reference>
<dbReference type="OrthoDB" id="1419532at2"/>
<dbReference type="STRING" id="1317122.ATO12_13725"/>
<dbReference type="eggNOG" id="ENOG503333T">
    <property type="taxonomic scope" value="Bacteria"/>
</dbReference>